<dbReference type="Pfam" id="PF05729">
    <property type="entry name" value="NACHT"/>
    <property type="match status" value="1"/>
</dbReference>
<evidence type="ECO:0008006" key="12">
    <source>
        <dbReference type="Google" id="ProtNLM"/>
    </source>
</evidence>
<dbReference type="Ensembl" id="ENSCCRT00010028532.1">
    <property type="protein sequence ID" value="ENSCCRP00010025989.1"/>
    <property type="gene ID" value="ENSCCRG00010011194.1"/>
</dbReference>
<dbReference type="SMART" id="SM01289">
    <property type="entry name" value="PYRIN"/>
    <property type="match status" value="1"/>
</dbReference>
<feature type="domain" description="Pyrin" evidence="8">
    <location>
        <begin position="1"/>
        <end position="86"/>
    </location>
</feature>
<evidence type="ECO:0000256" key="3">
    <source>
        <dbReference type="ARBA" id="ARBA00022614"/>
    </source>
</evidence>
<evidence type="ECO:0000313" key="10">
    <source>
        <dbReference type="Ensembl" id="ENSCCRP00010025989.1"/>
    </source>
</evidence>
<dbReference type="PROSITE" id="PS50188">
    <property type="entry name" value="B302_SPRY"/>
    <property type="match status" value="1"/>
</dbReference>
<evidence type="ECO:0000313" key="11">
    <source>
        <dbReference type="Proteomes" id="UP000694427"/>
    </source>
</evidence>
<dbReference type="SMART" id="SM00449">
    <property type="entry name" value="SPRY"/>
    <property type="match status" value="1"/>
</dbReference>
<dbReference type="Gene3D" id="3.40.50.300">
    <property type="entry name" value="P-loop containing nucleotide triphosphate hydrolases"/>
    <property type="match status" value="1"/>
</dbReference>
<keyword evidence="3" id="KW-0433">Leucine-rich repeat</keyword>
<reference evidence="10" key="2">
    <citation type="submission" date="2025-09" db="UniProtKB">
        <authorList>
            <consortium name="Ensembl"/>
        </authorList>
    </citation>
    <scope>IDENTIFICATION</scope>
</reference>
<dbReference type="Gene3D" id="2.60.120.920">
    <property type="match status" value="1"/>
</dbReference>
<keyword evidence="6" id="KW-0067">ATP-binding</keyword>
<evidence type="ECO:0000256" key="1">
    <source>
        <dbReference type="ARBA" id="ARBA00004496"/>
    </source>
</evidence>
<feature type="domain" description="B30.2/SPRY" evidence="7">
    <location>
        <begin position="938"/>
        <end position="1128"/>
    </location>
</feature>
<dbReference type="InterPro" id="IPR001611">
    <property type="entry name" value="Leu-rich_rpt"/>
</dbReference>
<dbReference type="PROSITE" id="PS50837">
    <property type="entry name" value="NACHT"/>
    <property type="match status" value="1"/>
</dbReference>
<dbReference type="FunFam" id="3.80.10.10:FF:000538">
    <property type="entry name" value="Si:ch211-127b6.2"/>
    <property type="match status" value="1"/>
</dbReference>
<dbReference type="InterPro" id="IPR043136">
    <property type="entry name" value="B30.2/SPRY_sf"/>
</dbReference>
<keyword evidence="11" id="KW-1185">Reference proteome</keyword>
<dbReference type="Proteomes" id="UP000694427">
    <property type="component" value="Unplaced"/>
</dbReference>
<dbReference type="InterPro" id="IPR032675">
    <property type="entry name" value="LRR_dom_sf"/>
</dbReference>
<dbReference type="PROSITE" id="PS50824">
    <property type="entry name" value="DAPIN"/>
    <property type="match status" value="1"/>
</dbReference>
<dbReference type="PANTHER" id="PTHR24106">
    <property type="entry name" value="NACHT, LRR AND CARD DOMAINS-CONTAINING"/>
    <property type="match status" value="1"/>
</dbReference>
<evidence type="ECO:0000256" key="5">
    <source>
        <dbReference type="ARBA" id="ARBA00022741"/>
    </source>
</evidence>
<dbReference type="Pfam" id="PF17776">
    <property type="entry name" value="NLRC4_HD2"/>
    <property type="match status" value="1"/>
</dbReference>
<dbReference type="SMART" id="SM00589">
    <property type="entry name" value="PRY"/>
    <property type="match status" value="1"/>
</dbReference>
<dbReference type="InterPro" id="IPR013320">
    <property type="entry name" value="ConA-like_dom_sf"/>
</dbReference>
<dbReference type="SUPFAM" id="SSF49899">
    <property type="entry name" value="Concanavalin A-like lectins/glucanases"/>
    <property type="match status" value="1"/>
</dbReference>
<evidence type="ECO:0000256" key="4">
    <source>
        <dbReference type="ARBA" id="ARBA00022737"/>
    </source>
</evidence>
<keyword evidence="5" id="KW-0547">Nucleotide-binding</keyword>
<dbReference type="Pfam" id="PF13765">
    <property type="entry name" value="PRY"/>
    <property type="match status" value="1"/>
</dbReference>
<dbReference type="GO" id="GO:0005737">
    <property type="term" value="C:cytoplasm"/>
    <property type="evidence" value="ECO:0007669"/>
    <property type="project" value="UniProtKB-SubCell"/>
</dbReference>
<comment type="subcellular location">
    <subcellularLocation>
        <location evidence="1">Cytoplasm</location>
    </subcellularLocation>
</comment>
<evidence type="ECO:0000259" key="8">
    <source>
        <dbReference type="PROSITE" id="PS50824"/>
    </source>
</evidence>
<dbReference type="GO" id="GO:0005524">
    <property type="term" value="F:ATP binding"/>
    <property type="evidence" value="ECO:0007669"/>
    <property type="project" value="UniProtKB-KW"/>
</dbReference>
<dbReference type="InterPro" id="IPR029495">
    <property type="entry name" value="NACHT-assoc"/>
</dbReference>
<dbReference type="Pfam" id="PF14484">
    <property type="entry name" value="FISNA"/>
    <property type="match status" value="1"/>
</dbReference>
<reference evidence="10" key="1">
    <citation type="submission" date="2025-08" db="UniProtKB">
        <authorList>
            <consortium name="Ensembl"/>
        </authorList>
    </citation>
    <scope>IDENTIFICATION</scope>
</reference>
<dbReference type="SMART" id="SM01288">
    <property type="entry name" value="FISNA"/>
    <property type="match status" value="1"/>
</dbReference>
<dbReference type="SUPFAM" id="SSF52047">
    <property type="entry name" value="RNI-like"/>
    <property type="match status" value="1"/>
</dbReference>
<dbReference type="InterPro" id="IPR003879">
    <property type="entry name" value="Butyrophylin_SPRY"/>
</dbReference>
<dbReference type="Pfam" id="PF02758">
    <property type="entry name" value="PYRIN"/>
    <property type="match status" value="1"/>
</dbReference>
<keyword evidence="4" id="KW-0677">Repeat</keyword>
<dbReference type="Pfam" id="PF13516">
    <property type="entry name" value="LRR_6"/>
    <property type="match status" value="4"/>
</dbReference>
<dbReference type="InterPro" id="IPR006574">
    <property type="entry name" value="PRY"/>
</dbReference>
<dbReference type="InterPro" id="IPR041075">
    <property type="entry name" value="NOD1/2_WH"/>
</dbReference>
<protein>
    <recommendedName>
        <fullName evidence="12">NACHT, LRR and PYD domains-containing protein 12-like</fullName>
    </recommendedName>
</protein>
<sequence>MESVEELLMNSLKELKKKELKEFQWHLHKDHECISKSEMEKQDRVKTVNKIMACFRPEEAVKITVDILGKMSQNNLAEQLEKKYKKAQAEGNTNTSVPIGAYSELQNFLKTHKNNMKKKAKCIFEGNKESDTDLKTVYTELFITEGEMEDVNQQHEILKIDDAFKNKKTQGKPIQCKDIFTELRKRNEEKIVLTKGVAGIGKTVSVHKFILDWAEGNTNQDIECVFLLPFRDINVIKDKEVSLHEFLLKFYPELTDLEKSKLYKECKLAFIFDGLDESHLPLNFKSKTLDTVEERASVDVLFTSLVKGKLLPSALVWVTSRPAAANQIPPQYVGLFTEVQGFTDQQKEQYFRKRITDETQASRIISHIKMSRSLYIMCHIPVFCWITATVLQDILIKNNTENISTTLTEMYIHFLRIQMAMKSQKYDEQEKREHSDHLKVNSKMILNLAKLAFEQLKKESIVFYEKDLKECGIDVSKDTEFTGMIAEIFRMEDGLYKTKVFCFVHLSVQEFLAALHVFICYLNKNMRELWFFFEDSQNTAMQKLQFFFRNVKFHDLTKRATDKAIKSKRGHLDLFLRFLMGISLESSQNLLKGLIRHTKDTSVSIRKISAHIKELQKQDISDETSVNLFYCLLELKDHSLYEEIQSSLSSNAHPGKDLSSSMCTVLTYILLMSEKVLDEFNPKRFTSSSSNYTRLVPAVRYCRKALFDGCGLDETCCETVSSALQSSNSHLTELNLSNNHLLDSGVKLLFDGLKSSHCQLNILRLCGCNLTARSCEGLSSVLQSSNSHLNVLDLSNNDLQDSGVKLLSEGLKSPYSKLKILRFSICNLTAQSCESLSSALQSSHSVLKELDMSNNDLQDSGVKLLSDGLKSPNCQLEVLRLSGCMVTEEGCCYVPSTLTSNPSCLRELDLSYNHPGDSGVRRISEKLKDPNCSLEKFNVDYGGESRITKGLQKYACFLTLDPNTANTLLILSEENREVTGVEEKQSYPDHPDRFDDVCQVLCRESVCGRCYWEIEWSGHDGVSISVSYKSKSRKGRGEECVFGFNDQSWSLFCSPDSFSFRHNNKQTVLPVKSTSSRIGVYVDHSAGTLSFYSVSHTMSLIHTVQTTFTQPLCPGFDVHYSGSSVKLC</sequence>
<dbReference type="Gene3D" id="1.10.533.10">
    <property type="entry name" value="Death Domain, Fas"/>
    <property type="match status" value="1"/>
</dbReference>
<dbReference type="Gene3D" id="3.80.10.10">
    <property type="entry name" value="Ribonuclease Inhibitor"/>
    <property type="match status" value="2"/>
</dbReference>
<dbReference type="PRINTS" id="PR01407">
    <property type="entry name" value="BUTYPHLNCDUF"/>
</dbReference>
<dbReference type="InterPro" id="IPR027417">
    <property type="entry name" value="P-loop_NTPase"/>
</dbReference>
<dbReference type="InterPro" id="IPR003877">
    <property type="entry name" value="SPRY_dom"/>
</dbReference>
<evidence type="ECO:0000259" key="7">
    <source>
        <dbReference type="PROSITE" id="PS50188"/>
    </source>
</evidence>
<dbReference type="SUPFAM" id="SSF47986">
    <property type="entry name" value="DEATH domain"/>
    <property type="match status" value="1"/>
</dbReference>
<evidence type="ECO:0000259" key="9">
    <source>
        <dbReference type="PROSITE" id="PS50837"/>
    </source>
</evidence>
<dbReference type="CDD" id="cd16040">
    <property type="entry name" value="SPRY_PRY_SNTX"/>
    <property type="match status" value="1"/>
</dbReference>
<dbReference type="InterPro" id="IPR011029">
    <property type="entry name" value="DEATH-like_dom_sf"/>
</dbReference>
<dbReference type="FunFam" id="2.60.120.920:FF:000066">
    <property type="entry name" value="Si:ch211-208f21.3"/>
    <property type="match status" value="1"/>
</dbReference>
<dbReference type="AlphaFoldDB" id="A0A8C1J3B7"/>
<evidence type="ECO:0000256" key="2">
    <source>
        <dbReference type="ARBA" id="ARBA00022490"/>
    </source>
</evidence>
<dbReference type="FunFam" id="3.40.50.300:FF:003003">
    <property type="entry name" value="Si:dkey-7i4.1"/>
    <property type="match status" value="1"/>
</dbReference>
<dbReference type="Pfam" id="PF17779">
    <property type="entry name" value="WHD_NOD2"/>
    <property type="match status" value="1"/>
</dbReference>
<dbReference type="InterPro" id="IPR041267">
    <property type="entry name" value="NLRP_HD2"/>
</dbReference>
<dbReference type="SMART" id="SM00368">
    <property type="entry name" value="LRR_RI"/>
    <property type="match status" value="7"/>
</dbReference>
<accession>A0A8C1J3B7</accession>
<dbReference type="InterPro" id="IPR051261">
    <property type="entry name" value="NLR"/>
</dbReference>
<dbReference type="InterPro" id="IPR001870">
    <property type="entry name" value="B30.2/SPRY"/>
</dbReference>
<dbReference type="FunFam" id="3.80.10.10:FF:000100">
    <property type="entry name" value="Si:dkey-11n14.1"/>
    <property type="match status" value="1"/>
</dbReference>
<dbReference type="InterPro" id="IPR007111">
    <property type="entry name" value="NACHT_NTPase"/>
</dbReference>
<organism evidence="10 11">
    <name type="scientific">Cyprinus carpio</name>
    <name type="common">Common carp</name>
    <dbReference type="NCBI Taxonomy" id="7962"/>
    <lineage>
        <taxon>Eukaryota</taxon>
        <taxon>Metazoa</taxon>
        <taxon>Chordata</taxon>
        <taxon>Craniata</taxon>
        <taxon>Vertebrata</taxon>
        <taxon>Euteleostomi</taxon>
        <taxon>Actinopterygii</taxon>
        <taxon>Neopterygii</taxon>
        <taxon>Teleostei</taxon>
        <taxon>Ostariophysi</taxon>
        <taxon>Cypriniformes</taxon>
        <taxon>Cyprinidae</taxon>
        <taxon>Cyprininae</taxon>
        <taxon>Cyprinus</taxon>
    </lineage>
</organism>
<feature type="domain" description="NACHT" evidence="9">
    <location>
        <begin position="190"/>
        <end position="324"/>
    </location>
</feature>
<name>A0A8C1J3B7_CYPCA</name>
<dbReference type="InterPro" id="IPR004020">
    <property type="entry name" value="DAPIN"/>
</dbReference>
<keyword evidence="2" id="KW-0963">Cytoplasm</keyword>
<dbReference type="Pfam" id="PF00622">
    <property type="entry name" value="SPRY"/>
    <property type="match status" value="1"/>
</dbReference>
<evidence type="ECO:0000256" key="6">
    <source>
        <dbReference type="ARBA" id="ARBA00022840"/>
    </source>
</evidence>
<proteinExistence type="predicted"/>